<feature type="transmembrane region" description="Helical" evidence="6">
    <location>
        <begin position="111"/>
        <end position="130"/>
    </location>
</feature>
<keyword evidence="2" id="KW-1003">Cell membrane</keyword>
<gene>
    <name evidence="7" type="primary">rbsC_79</name>
    <name evidence="7" type="ORF">SDC9_210479</name>
</gene>
<keyword evidence="5 6" id="KW-0472">Membrane</keyword>
<evidence type="ECO:0000256" key="3">
    <source>
        <dbReference type="ARBA" id="ARBA00022692"/>
    </source>
</evidence>
<feature type="transmembrane region" description="Helical" evidence="6">
    <location>
        <begin position="86"/>
        <end position="105"/>
    </location>
</feature>
<evidence type="ECO:0000256" key="6">
    <source>
        <dbReference type="SAM" id="Phobius"/>
    </source>
</evidence>
<comment type="caution">
    <text evidence="7">The sequence shown here is derived from an EMBL/GenBank/DDBJ whole genome shotgun (WGS) entry which is preliminary data.</text>
</comment>
<dbReference type="Pfam" id="PF02653">
    <property type="entry name" value="BPD_transp_2"/>
    <property type="match status" value="1"/>
</dbReference>
<protein>
    <submittedName>
        <fullName evidence="7">Ribose import permease protein RbsC</fullName>
    </submittedName>
</protein>
<organism evidence="7">
    <name type="scientific">bioreactor metagenome</name>
    <dbReference type="NCBI Taxonomy" id="1076179"/>
    <lineage>
        <taxon>unclassified sequences</taxon>
        <taxon>metagenomes</taxon>
        <taxon>ecological metagenomes</taxon>
    </lineage>
</organism>
<evidence type="ECO:0000313" key="7">
    <source>
        <dbReference type="EMBL" id="MPN62726.1"/>
    </source>
</evidence>
<keyword evidence="3 6" id="KW-0812">Transmembrane</keyword>
<keyword evidence="4 6" id="KW-1133">Transmembrane helix</keyword>
<dbReference type="PANTHER" id="PTHR32196">
    <property type="entry name" value="ABC TRANSPORTER PERMEASE PROTEIN YPHD-RELATED-RELATED"/>
    <property type="match status" value="1"/>
</dbReference>
<dbReference type="AlphaFoldDB" id="A0A645JH13"/>
<name>A0A645JH13_9ZZZZ</name>
<dbReference type="EMBL" id="VSSQ01141168">
    <property type="protein sequence ID" value="MPN62726.1"/>
    <property type="molecule type" value="Genomic_DNA"/>
</dbReference>
<accession>A0A645JH13</accession>
<feature type="transmembrane region" description="Helical" evidence="6">
    <location>
        <begin position="34"/>
        <end position="55"/>
    </location>
</feature>
<dbReference type="GO" id="GO:0022857">
    <property type="term" value="F:transmembrane transporter activity"/>
    <property type="evidence" value="ECO:0007669"/>
    <property type="project" value="InterPro"/>
</dbReference>
<dbReference type="GO" id="GO:0005886">
    <property type="term" value="C:plasma membrane"/>
    <property type="evidence" value="ECO:0007669"/>
    <property type="project" value="UniProtKB-SubCell"/>
</dbReference>
<proteinExistence type="predicted"/>
<evidence type="ECO:0000256" key="1">
    <source>
        <dbReference type="ARBA" id="ARBA00004651"/>
    </source>
</evidence>
<sequence length="136" mass="14270">MNYTQFGRRVFAIGNNPNAAYLAGINVNWNKIKFFMTSGIMTGIAVIMLVSRLGASQASTGSGMELQAIGAVIIGGAPINGGKGNLLGTFSGVLLTGVIFNALNLLKVSPYLQQISFGLLIIMSIAISSMRLRGSK</sequence>
<evidence type="ECO:0000256" key="4">
    <source>
        <dbReference type="ARBA" id="ARBA00022989"/>
    </source>
</evidence>
<evidence type="ECO:0000256" key="2">
    <source>
        <dbReference type="ARBA" id="ARBA00022475"/>
    </source>
</evidence>
<reference evidence="7" key="1">
    <citation type="submission" date="2019-08" db="EMBL/GenBank/DDBJ databases">
        <authorList>
            <person name="Kucharzyk K."/>
            <person name="Murdoch R.W."/>
            <person name="Higgins S."/>
            <person name="Loffler F."/>
        </authorList>
    </citation>
    <scope>NUCLEOTIDE SEQUENCE</scope>
</reference>
<evidence type="ECO:0000256" key="5">
    <source>
        <dbReference type="ARBA" id="ARBA00023136"/>
    </source>
</evidence>
<dbReference type="InterPro" id="IPR001851">
    <property type="entry name" value="ABC_transp_permease"/>
</dbReference>
<dbReference type="CDD" id="cd06579">
    <property type="entry name" value="TM_PBP1_transp_AraH_like"/>
    <property type="match status" value="1"/>
</dbReference>
<comment type="subcellular location">
    <subcellularLocation>
        <location evidence="1">Cell membrane</location>
        <topology evidence="1">Multi-pass membrane protein</topology>
    </subcellularLocation>
</comment>